<organism evidence="2 3">
    <name type="scientific">Xylaria bambusicola</name>
    <dbReference type="NCBI Taxonomy" id="326684"/>
    <lineage>
        <taxon>Eukaryota</taxon>
        <taxon>Fungi</taxon>
        <taxon>Dikarya</taxon>
        <taxon>Ascomycota</taxon>
        <taxon>Pezizomycotina</taxon>
        <taxon>Sordariomycetes</taxon>
        <taxon>Xylariomycetidae</taxon>
        <taxon>Xylariales</taxon>
        <taxon>Xylariaceae</taxon>
        <taxon>Xylaria</taxon>
    </lineage>
</organism>
<name>A0AAN7Z1X0_9PEZI</name>
<dbReference type="EMBL" id="JAWHQM010000037">
    <property type="protein sequence ID" value="KAK5633950.1"/>
    <property type="molecule type" value="Genomic_DNA"/>
</dbReference>
<keyword evidence="3" id="KW-1185">Reference proteome</keyword>
<reference evidence="2 3" key="1">
    <citation type="submission" date="2023-10" db="EMBL/GenBank/DDBJ databases">
        <title>Draft genome sequence of Xylaria bambusicola isolate GMP-LS, the root and basal stem rot pathogen of sugarcane in Indonesia.</title>
        <authorList>
            <person name="Selvaraj P."/>
            <person name="Muralishankar V."/>
            <person name="Muruganantham S."/>
            <person name="Sp S."/>
            <person name="Haryani S."/>
            <person name="Lau K.J.X."/>
            <person name="Naqvi N.I."/>
        </authorList>
    </citation>
    <scope>NUCLEOTIDE SEQUENCE [LARGE SCALE GENOMIC DNA]</scope>
    <source>
        <strain evidence="2">GMP-LS</strain>
    </source>
</reference>
<accession>A0AAN7Z1X0</accession>
<protein>
    <submittedName>
        <fullName evidence="2">Uncharacterized protein</fullName>
    </submittedName>
</protein>
<dbReference type="AlphaFoldDB" id="A0AAN7Z1X0"/>
<sequence length="100" mass="11129">MGADRLPDLRHKGGDGVYGQLPRRAYWREKRRREYFEGDTAALIAKHVRQAEQGGHALNEGSSSSKFALTLIPSHIYQANLHGDRRKRKQAPTGTCGGNS</sequence>
<proteinExistence type="predicted"/>
<dbReference type="Proteomes" id="UP001305414">
    <property type="component" value="Unassembled WGS sequence"/>
</dbReference>
<gene>
    <name evidence="2" type="ORF">RRF57_009664</name>
</gene>
<comment type="caution">
    <text evidence="2">The sequence shown here is derived from an EMBL/GenBank/DDBJ whole genome shotgun (WGS) entry which is preliminary data.</text>
</comment>
<evidence type="ECO:0000313" key="3">
    <source>
        <dbReference type="Proteomes" id="UP001305414"/>
    </source>
</evidence>
<evidence type="ECO:0000313" key="2">
    <source>
        <dbReference type="EMBL" id="KAK5633950.1"/>
    </source>
</evidence>
<evidence type="ECO:0000256" key="1">
    <source>
        <dbReference type="SAM" id="MobiDB-lite"/>
    </source>
</evidence>
<feature type="region of interest" description="Disordered" evidence="1">
    <location>
        <begin position="80"/>
        <end position="100"/>
    </location>
</feature>